<accession>A0AAE9CE82</accession>
<dbReference type="EMBL" id="OK499992">
    <property type="protein sequence ID" value="UGO50979.1"/>
    <property type="molecule type" value="Genomic_DNA"/>
</dbReference>
<evidence type="ECO:0000313" key="1">
    <source>
        <dbReference type="EMBL" id="UGO50979.1"/>
    </source>
</evidence>
<proteinExistence type="predicted"/>
<evidence type="ECO:0000313" key="2">
    <source>
        <dbReference type="Proteomes" id="UP000827544"/>
    </source>
</evidence>
<name>A0AAE9CE82_9CAUD</name>
<organism evidence="1 2">
    <name type="scientific">Bacillus phage vB_BanS_Nate</name>
    <dbReference type="NCBI Taxonomy" id="2894788"/>
    <lineage>
        <taxon>Viruses</taxon>
        <taxon>Duplodnaviria</taxon>
        <taxon>Heunggongvirae</taxon>
        <taxon>Uroviricota</taxon>
        <taxon>Caudoviricetes</taxon>
        <taxon>Joanripponvirinae</taxon>
        <taxon>Natevirus</taxon>
        <taxon>Natevirus nate</taxon>
    </lineage>
</organism>
<dbReference type="Proteomes" id="UP000827544">
    <property type="component" value="Segment"/>
</dbReference>
<keyword evidence="2" id="KW-1185">Reference proteome</keyword>
<reference evidence="1" key="1">
    <citation type="submission" date="2021-10" db="EMBL/GenBank/DDBJ databases">
        <authorList>
            <person name="Lavering E.D."/>
            <person name="James R."/>
            <person name="Fairholm J.D."/>
            <person name="Ogilvie B.H."/>
            <person name="Thurgood T.L."/>
            <person name="Robison R.A."/>
            <person name="Grose J.H."/>
        </authorList>
    </citation>
    <scope>NUCLEOTIDE SEQUENCE</scope>
</reference>
<sequence length="279" mass="32072">MNIKKINTMKMLEKILWGRVANMELEDADGSYKNVILSQENLATFLDGEKIQLSRTFLNREWVFVPKYKTFMEAHKDSESQQHLIHCMHGEGLTVHAETGLESIFLQQFLNISFQDLIEDKYWVSFRDVTLFPVSIMDVNESSGVTFVGAIEKLLLSDSHFLVQFNTDRKIFIDEFGVKDASTGELLELDGSLQTAGYWYIGDEVSGDGSMKIIDALSYIDWNTQELVFGEGTEDEFVIPTRAVYEDIDLKDMLPEHSQDVNIKQIFTQQVWKVRNKTV</sequence>
<gene>
    <name evidence="1" type="ORF">NATE_126</name>
</gene>
<protein>
    <submittedName>
        <fullName evidence="1">Uncharacterized protein</fullName>
    </submittedName>
</protein>